<dbReference type="EMBL" id="QJUI01000012">
    <property type="protein sequence ID" value="TBU77536.1"/>
    <property type="molecule type" value="Genomic_DNA"/>
</dbReference>
<keyword evidence="1" id="KW-0812">Transmembrane</keyword>
<keyword evidence="3" id="KW-1185">Reference proteome</keyword>
<proteinExistence type="predicted"/>
<evidence type="ECO:0000313" key="3">
    <source>
        <dbReference type="Proteomes" id="UP000292302"/>
    </source>
</evidence>
<feature type="transmembrane region" description="Helical" evidence="1">
    <location>
        <begin position="62"/>
        <end position="81"/>
    </location>
</feature>
<dbReference type="Pfam" id="PF14079">
    <property type="entry name" value="DUF4260"/>
    <property type="match status" value="1"/>
</dbReference>
<dbReference type="InterPro" id="IPR025356">
    <property type="entry name" value="DUF4260"/>
</dbReference>
<comment type="caution">
    <text evidence="2">The sequence shown here is derived from an EMBL/GenBank/DDBJ whole genome shotgun (WGS) entry which is preliminary data.</text>
</comment>
<evidence type="ECO:0000313" key="2">
    <source>
        <dbReference type="EMBL" id="TBU77536.1"/>
    </source>
</evidence>
<gene>
    <name evidence="2" type="ORF">DNK06_14535</name>
</gene>
<keyword evidence="1" id="KW-1133">Transmembrane helix</keyword>
<keyword evidence="1" id="KW-0472">Membrane</keyword>
<evidence type="ECO:0000256" key="1">
    <source>
        <dbReference type="SAM" id="Phobius"/>
    </source>
</evidence>
<dbReference type="AlphaFoldDB" id="A0A4Q9QJE2"/>
<accession>A0A4Q9QJE2</accession>
<feature type="transmembrane region" description="Helical" evidence="1">
    <location>
        <begin position="115"/>
        <end position="135"/>
    </location>
</feature>
<protein>
    <submittedName>
        <fullName evidence="2">DUF4260 domain-containing protein</fullName>
    </submittedName>
</protein>
<feature type="transmembrane region" description="Helical" evidence="1">
    <location>
        <begin position="88"/>
        <end position="109"/>
    </location>
</feature>
<reference evidence="2 3" key="1">
    <citation type="submission" date="2018-06" db="EMBL/GenBank/DDBJ databases">
        <title>Three novel Pseudomonas species isolated from symptomatic oak.</title>
        <authorList>
            <person name="Bueno-Gonzalez V."/>
            <person name="Brady C."/>
        </authorList>
    </citation>
    <scope>NUCLEOTIDE SEQUENCE [LARGE SCALE GENOMIC DNA]</scope>
    <source>
        <strain evidence="2 3">P9A</strain>
    </source>
</reference>
<dbReference type="OrthoDB" id="9813911at2"/>
<name>A0A4Q9QJE2_9GAMM</name>
<dbReference type="Proteomes" id="UP000292302">
    <property type="component" value="Unassembled WGS sequence"/>
</dbReference>
<organism evidence="2 3">
    <name type="scientific">Phytopseudomonas daroniae</name>
    <dbReference type="NCBI Taxonomy" id="2487519"/>
    <lineage>
        <taxon>Bacteria</taxon>
        <taxon>Pseudomonadati</taxon>
        <taxon>Pseudomonadota</taxon>
        <taxon>Gammaproteobacteria</taxon>
        <taxon>Pseudomonadales</taxon>
        <taxon>Pseudomonadaceae</taxon>
        <taxon>Phytopseudomonas</taxon>
    </lineage>
</organism>
<sequence>MQAFAPWSILPLPLSIHDESQQTLGQSMDNSVSGGVKFILRIEGLCVLAFSLFAYAQFGIGWGMFALLFLAPDLSFLGYLAGPKAGAALYNAAHSYIGSLLLLGAGIAFDAPTMLALGIIWAAHIGFDRALGYGLKYSAGFRFTHLGAIGRSSDRT</sequence>